<evidence type="ECO:0000256" key="5">
    <source>
        <dbReference type="ARBA" id="ARBA00023015"/>
    </source>
</evidence>
<comment type="caution">
    <text evidence="12">The sequence shown here is derived from an EMBL/GenBank/DDBJ whole genome shotgun (WGS) entry which is preliminary data.</text>
</comment>
<dbReference type="Pfam" id="PF00072">
    <property type="entry name" value="Response_reg"/>
    <property type="match status" value="1"/>
</dbReference>
<organism evidence="12 13">
    <name type="scientific">Gordonia sputi NBRC 100414</name>
    <dbReference type="NCBI Taxonomy" id="1089453"/>
    <lineage>
        <taxon>Bacteria</taxon>
        <taxon>Bacillati</taxon>
        <taxon>Actinomycetota</taxon>
        <taxon>Actinomycetes</taxon>
        <taxon>Mycobacteriales</taxon>
        <taxon>Gordoniaceae</taxon>
        <taxon>Gordonia</taxon>
    </lineage>
</organism>
<keyword evidence="13" id="KW-1185">Reference proteome</keyword>
<evidence type="ECO:0000256" key="8">
    <source>
        <dbReference type="ARBA" id="ARBA00023163"/>
    </source>
</evidence>
<evidence type="ECO:0000313" key="12">
    <source>
        <dbReference type="EMBL" id="GAB40672.1"/>
    </source>
</evidence>
<keyword evidence="7 9" id="KW-0010">Activator</keyword>
<dbReference type="eggNOG" id="COG4565">
    <property type="taxonomic scope" value="Bacteria"/>
</dbReference>
<accession>H5U4L4</accession>
<dbReference type="EMBL" id="BAFC01000112">
    <property type="protein sequence ID" value="GAB40672.1"/>
    <property type="molecule type" value="Genomic_DNA"/>
</dbReference>
<evidence type="ECO:0000256" key="9">
    <source>
        <dbReference type="PIRNR" id="PIRNR006171"/>
    </source>
</evidence>
<feature type="modified residue" description="4-aspartylphosphate" evidence="10">
    <location>
        <position position="60"/>
    </location>
</feature>
<evidence type="ECO:0000256" key="7">
    <source>
        <dbReference type="ARBA" id="ARBA00023159"/>
    </source>
</evidence>
<proteinExistence type="predicted"/>
<dbReference type="InterPro" id="IPR001789">
    <property type="entry name" value="Sig_transdc_resp-reg_receiver"/>
</dbReference>
<evidence type="ECO:0000256" key="3">
    <source>
        <dbReference type="ARBA" id="ARBA00022553"/>
    </source>
</evidence>
<keyword evidence="6 9" id="KW-0238">DNA-binding</keyword>
<sequence length="231" mass="24538">MVIRVMIVDDEPLLVQAHRDYLARIGGFEVVATAGTAQDAHRAAAAAVAAGAPVELVLLDLGLPDASGIDLASALSGLRPDPDIIAITAARDLPTVRRAVAHGALLYLLKPFSYAAFAEKIEHYLRYRDTVAGDGDAVSQRDVDRALAALRTADPRRGAPKGMAPDTTDAVGRAVRDAPDGLTASEVAAQVGSSRVTAWRYLERLADAGTVRRVTEYGGAGRPQIRYTWTR</sequence>
<dbReference type="Proteomes" id="UP000005845">
    <property type="component" value="Unassembled WGS sequence"/>
</dbReference>
<keyword evidence="5 9" id="KW-0805">Transcription regulation</keyword>
<dbReference type="InterPro" id="IPR024187">
    <property type="entry name" value="Sig_transdc_resp-reg_cit/mal"/>
</dbReference>
<dbReference type="GO" id="GO:0003700">
    <property type="term" value="F:DNA-binding transcription factor activity"/>
    <property type="evidence" value="ECO:0007669"/>
    <property type="project" value="InterPro"/>
</dbReference>
<evidence type="ECO:0000256" key="2">
    <source>
        <dbReference type="ARBA" id="ARBA00022490"/>
    </source>
</evidence>
<dbReference type="InterPro" id="IPR036390">
    <property type="entry name" value="WH_DNA-bd_sf"/>
</dbReference>
<comment type="subcellular location">
    <subcellularLocation>
        <location evidence="1 9">Cytoplasm</location>
    </subcellularLocation>
</comment>
<evidence type="ECO:0000256" key="1">
    <source>
        <dbReference type="ARBA" id="ARBA00004496"/>
    </source>
</evidence>
<dbReference type="Gene3D" id="3.40.50.2300">
    <property type="match status" value="1"/>
</dbReference>
<dbReference type="PROSITE" id="PS50110">
    <property type="entry name" value="RESPONSE_REGULATORY"/>
    <property type="match status" value="1"/>
</dbReference>
<dbReference type="Gene3D" id="1.10.10.10">
    <property type="entry name" value="Winged helix-like DNA-binding domain superfamily/Winged helix DNA-binding domain"/>
    <property type="match status" value="1"/>
</dbReference>
<evidence type="ECO:0000259" key="11">
    <source>
        <dbReference type="PROSITE" id="PS50110"/>
    </source>
</evidence>
<dbReference type="GO" id="GO:0005737">
    <property type="term" value="C:cytoplasm"/>
    <property type="evidence" value="ECO:0007669"/>
    <property type="project" value="UniProtKB-SubCell"/>
</dbReference>
<dbReference type="GO" id="GO:0003677">
    <property type="term" value="F:DNA binding"/>
    <property type="evidence" value="ECO:0007669"/>
    <property type="project" value="UniProtKB-KW"/>
</dbReference>
<keyword evidence="4 9" id="KW-0902">Two-component regulatory system</keyword>
<dbReference type="SMART" id="SM00448">
    <property type="entry name" value="REC"/>
    <property type="match status" value="1"/>
</dbReference>
<dbReference type="PANTHER" id="PTHR45526:SF1">
    <property type="entry name" value="TRANSCRIPTIONAL REGULATORY PROTEIN DCUR-RELATED"/>
    <property type="match status" value="1"/>
</dbReference>
<dbReference type="SUPFAM" id="SSF52172">
    <property type="entry name" value="CheY-like"/>
    <property type="match status" value="1"/>
</dbReference>
<dbReference type="InterPro" id="IPR036388">
    <property type="entry name" value="WH-like_DNA-bd_sf"/>
</dbReference>
<evidence type="ECO:0000256" key="4">
    <source>
        <dbReference type="ARBA" id="ARBA00023012"/>
    </source>
</evidence>
<evidence type="ECO:0000313" key="13">
    <source>
        <dbReference type="Proteomes" id="UP000005845"/>
    </source>
</evidence>
<keyword evidence="2 9" id="KW-0963">Cytoplasm</keyword>
<evidence type="ECO:0000256" key="10">
    <source>
        <dbReference type="PROSITE-ProRule" id="PRU00169"/>
    </source>
</evidence>
<keyword evidence="8 9" id="KW-0804">Transcription</keyword>
<name>H5U4L4_9ACTN</name>
<dbReference type="PANTHER" id="PTHR45526">
    <property type="entry name" value="TRANSCRIPTIONAL REGULATORY PROTEIN DPIA"/>
    <property type="match status" value="1"/>
</dbReference>
<protein>
    <recommendedName>
        <fullName evidence="9">Transcriptional regulatory protein</fullName>
    </recommendedName>
</protein>
<dbReference type="AlphaFoldDB" id="H5U4L4"/>
<feature type="domain" description="Response regulatory" evidence="11">
    <location>
        <begin position="4"/>
        <end position="125"/>
    </location>
</feature>
<dbReference type="PIRSF" id="PIRSF006171">
    <property type="entry name" value="RR_citrat_malat"/>
    <property type="match status" value="1"/>
</dbReference>
<evidence type="ECO:0000256" key="6">
    <source>
        <dbReference type="ARBA" id="ARBA00023125"/>
    </source>
</evidence>
<dbReference type="GO" id="GO:0000156">
    <property type="term" value="F:phosphorelay response regulator activity"/>
    <property type="evidence" value="ECO:0007669"/>
    <property type="project" value="TreeGrafter"/>
</dbReference>
<reference evidence="12 13" key="1">
    <citation type="submission" date="2012-02" db="EMBL/GenBank/DDBJ databases">
        <title>Whole genome shotgun sequence of Gordonia sputi NBRC 100414.</title>
        <authorList>
            <person name="Yoshida I."/>
            <person name="Hosoyama A."/>
            <person name="Tsuchikane K."/>
            <person name="Katsumata H."/>
            <person name="Yamazaki S."/>
            <person name="Fujita N."/>
        </authorList>
    </citation>
    <scope>NUCLEOTIDE SEQUENCE [LARGE SCALE GENOMIC DNA]</scope>
    <source>
        <strain evidence="12 13">NBRC 100414</strain>
    </source>
</reference>
<dbReference type="InterPro" id="IPR051271">
    <property type="entry name" value="2C-system_Tx_regulators"/>
</dbReference>
<keyword evidence="3 10" id="KW-0597">Phosphoprotein</keyword>
<dbReference type="InterPro" id="IPR011006">
    <property type="entry name" value="CheY-like_superfamily"/>
</dbReference>
<gene>
    <name evidence="12" type="ORF">GOSPT_114_00150</name>
</gene>
<dbReference type="SUPFAM" id="SSF46785">
    <property type="entry name" value="Winged helix' DNA-binding domain"/>
    <property type="match status" value="1"/>
</dbReference>